<proteinExistence type="predicted"/>
<gene>
    <name evidence="2" type="ORF">CDD82_2505</name>
</gene>
<organism evidence="2 3">
    <name type="scientific">Ophiocordyceps australis</name>
    <dbReference type="NCBI Taxonomy" id="1399860"/>
    <lineage>
        <taxon>Eukaryota</taxon>
        <taxon>Fungi</taxon>
        <taxon>Dikarya</taxon>
        <taxon>Ascomycota</taxon>
        <taxon>Pezizomycotina</taxon>
        <taxon>Sordariomycetes</taxon>
        <taxon>Hypocreomycetidae</taxon>
        <taxon>Hypocreales</taxon>
        <taxon>Ophiocordycipitaceae</taxon>
        <taxon>Ophiocordyceps</taxon>
    </lineage>
</organism>
<evidence type="ECO:0000313" key="3">
    <source>
        <dbReference type="Proteomes" id="UP000224854"/>
    </source>
</evidence>
<name>A0A2C5XE64_9HYPO</name>
<evidence type="ECO:0000256" key="1">
    <source>
        <dbReference type="SAM" id="MobiDB-lite"/>
    </source>
</evidence>
<accession>A0A2C5XE64</accession>
<feature type="region of interest" description="Disordered" evidence="1">
    <location>
        <begin position="1"/>
        <end position="100"/>
    </location>
</feature>
<dbReference type="Proteomes" id="UP000224854">
    <property type="component" value="Unassembled WGS sequence"/>
</dbReference>
<dbReference type="EMBL" id="NJEU01001911">
    <property type="protein sequence ID" value="PHH59358.1"/>
    <property type="molecule type" value="Genomic_DNA"/>
</dbReference>
<protein>
    <submittedName>
        <fullName evidence="2">Uncharacterized protein</fullName>
    </submittedName>
</protein>
<comment type="caution">
    <text evidence="2">The sequence shown here is derived from an EMBL/GenBank/DDBJ whole genome shotgun (WGS) entry which is preliminary data.</text>
</comment>
<reference evidence="2 3" key="1">
    <citation type="submission" date="2017-06" db="EMBL/GenBank/DDBJ databases">
        <title>Ant-infecting Ophiocordyceps genomes reveal a high diversity of potential behavioral manipulation genes and a possible major role for enterotoxins.</title>
        <authorList>
            <person name="De Bekker C."/>
            <person name="Evans H.C."/>
            <person name="Brachmann A."/>
            <person name="Hughes D.P."/>
        </authorList>
    </citation>
    <scope>NUCLEOTIDE SEQUENCE [LARGE SCALE GENOMIC DNA]</scope>
    <source>
        <strain evidence="2 3">1348a</strain>
    </source>
</reference>
<feature type="compositionally biased region" description="Acidic residues" evidence="1">
    <location>
        <begin position="89"/>
        <end position="99"/>
    </location>
</feature>
<evidence type="ECO:0000313" key="2">
    <source>
        <dbReference type="EMBL" id="PHH59358.1"/>
    </source>
</evidence>
<sequence length="122" mass="13498">MIPGSSKLFNQASQGAPRDPTCPTTHSASSVPRPMTQPQEPATTSRHDDREQEQEQFETVNPLELVEGGEGSEPLGECWTASEGRETDGESGDTEDTPDTEAFVNAYGETMIARHYDSYRYW</sequence>
<keyword evidence="3" id="KW-1185">Reference proteome</keyword>
<feature type="compositionally biased region" description="Polar residues" evidence="1">
    <location>
        <begin position="22"/>
        <end position="44"/>
    </location>
</feature>
<dbReference type="AlphaFoldDB" id="A0A2C5XE64"/>